<dbReference type="EMBL" id="BAAAMJ010000010">
    <property type="protein sequence ID" value="GAA1903227.1"/>
    <property type="molecule type" value="Genomic_DNA"/>
</dbReference>
<reference evidence="3" key="1">
    <citation type="journal article" date="2019" name="Int. J. Syst. Evol. Microbiol.">
        <title>The Global Catalogue of Microorganisms (GCM) 10K type strain sequencing project: providing services to taxonomists for standard genome sequencing and annotation.</title>
        <authorList>
            <consortium name="The Broad Institute Genomics Platform"/>
            <consortium name="The Broad Institute Genome Sequencing Center for Infectious Disease"/>
            <person name="Wu L."/>
            <person name="Ma J."/>
        </authorList>
    </citation>
    <scope>NUCLEOTIDE SEQUENCE [LARGE SCALE GENOMIC DNA]</scope>
    <source>
        <strain evidence="3">JCM 13581</strain>
    </source>
</reference>
<accession>A0ABP5A498</accession>
<evidence type="ECO:0000313" key="2">
    <source>
        <dbReference type="EMBL" id="GAA1903227.1"/>
    </source>
</evidence>
<sequence length="99" mass="11175">MPEEQWAETGAAGQSPGAVTGGAASLPLLDKVILRVAFGGRTRRTSRTWIHPRYRARKSRTPRGFRAQYREQWFAQRFADPRGARDVLAEPVRFHVRAG</sequence>
<protein>
    <submittedName>
        <fullName evidence="2">Uncharacterized protein</fullName>
    </submittedName>
</protein>
<name>A0ABP5A498_9ACTN</name>
<dbReference type="Proteomes" id="UP001501303">
    <property type="component" value="Unassembled WGS sequence"/>
</dbReference>
<organism evidence="2 3">
    <name type="scientific">Streptomyces sodiiphilus</name>
    <dbReference type="NCBI Taxonomy" id="226217"/>
    <lineage>
        <taxon>Bacteria</taxon>
        <taxon>Bacillati</taxon>
        <taxon>Actinomycetota</taxon>
        <taxon>Actinomycetes</taxon>
        <taxon>Kitasatosporales</taxon>
        <taxon>Streptomycetaceae</taxon>
        <taxon>Streptomyces</taxon>
    </lineage>
</organism>
<evidence type="ECO:0000313" key="3">
    <source>
        <dbReference type="Proteomes" id="UP001501303"/>
    </source>
</evidence>
<proteinExistence type="predicted"/>
<keyword evidence="3" id="KW-1185">Reference proteome</keyword>
<feature type="region of interest" description="Disordered" evidence="1">
    <location>
        <begin position="1"/>
        <end position="23"/>
    </location>
</feature>
<evidence type="ECO:0000256" key="1">
    <source>
        <dbReference type="SAM" id="MobiDB-lite"/>
    </source>
</evidence>
<comment type="caution">
    <text evidence="2">The sequence shown here is derived from an EMBL/GenBank/DDBJ whole genome shotgun (WGS) entry which is preliminary data.</text>
</comment>
<gene>
    <name evidence="2" type="ORF">GCM10009716_11470</name>
</gene>